<sequence length="660" mass="73169">MPRSTKKSSSSSGPPVASSSTKCSLRDIVKSHLLDDVFQKSSVKNGNQWMVLVVDPEALRVISSSIGMYNLMEHNVTIVEDLMKRRAPFRDQAVLYLVEPNRSSIDRIVNDWTPSKENKKGPLYGNSVFLYFLGPLPDELFGLIKQCKELVKRVKVLQEVNVDFLTKESGAFHFDMKPPRFQNIYSELYVRRSSTGLSPLHDRMMSKLVTVCATLNEYPHVRFPSNNELCKSLANLFQQKINEFLGSNKSWWFNGDGTNPNTERSTLLILDRKDDCLSPLVHELTYEAMVNDLLPIDDEKITYDSVTAGTSKEGTGETTTRMDALLNDNDEVWVELKGKHIAEVIQTLSTKIRDIVNSSTGSALSGSKASGKALSINQMAKALKALPEYREIMSKLSQHMQIAHQCMDAFNKQGLLELTELEQTLATGKTDEGRTPKLKALLGQVVEEFRKRNDSAMRLRILAIAIVSQRGLSSQSDLKKLLNEANLSEDEISALRNLEKLGCPLVQKDGQNSKYARIGGKKASSFSEAENESEYSSSRYACPLKSILQDATSGNLSVEEYPSVMPLPDDNALNQSAMKKVSSVRKAASASNRWGSKTSSSSSSGKRKVGSRQLVFVVGGMCYSELRAAREVMDASGTEIVTGTTKFITPSEFISNLTSM</sequence>
<accession>K0QZ50</accession>
<dbReference type="PANTHER" id="PTHR11679">
    <property type="entry name" value="VESICLE PROTEIN SORTING-ASSOCIATED"/>
    <property type="match status" value="1"/>
</dbReference>
<dbReference type="Gene3D" id="3.90.830.10">
    <property type="entry name" value="Syntaxin Binding Protein 1, Chain A, domain 2"/>
    <property type="match status" value="1"/>
</dbReference>
<name>K0QZ50_THAOC</name>
<evidence type="ECO:0000256" key="1">
    <source>
        <dbReference type="ARBA" id="ARBA00009884"/>
    </source>
</evidence>
<dbReference type="GO" id="GO:0016192">
    <property type="term" value="P:vesicle-mediated transport"/>
    <property type="evidence" value="ECO:0007669"/>
    <property type="project" value="InterPro"/>
</dbReference>
<dbReference type="InterPro" id="IPR043154">
    <property type="entry name" value="Sec-1-like_dom1"/>
</dbReference>
<dbReference type="Pfam" id="PF00995">
    <property type="entry name" value="Sec1"/>
    <property type="match status" value="1"/>
</dbReference>
<dbReference type="Proteomes" id="UP000266841">
    <property type="component" value="Unassembled WGS sequence"/>
</dbReference>
<dbReference type="PIRSF" id="PIRSF005715">
    <property type="entry name" value="VPS45_Sec1"/>
    <property type="match status" value="1"/>
</dbReference>
<comment type="similarity">
    <text evidence="1">Belongs to the STXBP/unc-18/SEC1 family.</text>
</comment>
<dbReference type="Gene3D" id="3.40.50.2060">
    <property type="match status" value="1"/>
</dbReference>
<feature type="compositionally biased region" description="Low complexity" evidence="2">
    <location>
        <begin position="7"/>
        <end position="21"/>
    </location>
</feature>
<evidence type="ECO:0000313" key="4">
    <source>
        <dbReference type="Proteomes" id="UP000266841"/>
    </source>
</evidence>
<dbReference type="eggNOG" id="KOG1300">
    <property type="taxonomic scope" value="Eukaryota"/>
</dbReference>
<dbReference type="Gene3D" id="3.40.50.1910">
    <property type="match status" value="1"/>
</dbReference>
<keyword evidence="4" id="KW-1185">Reference proteome</keyword>
<dbReference type="EMBL" id="AGNL01049302">
    <property type="protein sequence ID" value="EJK44728.1"/>
    <property type="molecule type" value="Genomic_DNA"/>
</dbReference>
<proteinExistence type="inferred from homology"/>
<organism evidence="3 4">
    <name type="scientific">Thalassiosira oceanica</name>
    <name type="common">Marine diatom</name>
    <dbReference type="NCBI Taxonomy" id="159749"/>
    <lineage>
        <taxon>Eukaryota</taxon>
        <taxon>Sar</taxon>
        <taxon>Stramenopiles</taxon>
        <taxon>Ochrophyta</taxon>
        <taxon>Bacillariophyta</taxon>
        <taxon>Coscinodiscophyceae</taxon>
        <taxon>Thalassiosirophycidae</taxon>
        <taxon>Thalassiosirales</taxon>
        <taxon>Thalassiosiraceae</taxon>
        <taxon>Thalassiosira</taxon>
    </lineage>
</organism>
<feature type="region of interest" description="Disordered" evidence="2">
    <location>
        <begin position="1"/>
        <end position="21"/>
    </location>
</feature>
<dbReference type="InterPro" id="IPR043127">
    <property type="entry name" value="Sec-1-like_dom3a"/>
</dbReference>
<reference evidence="3 4" key="1">
    <citation type="journal article" date="2012" name="Genome Biol.">
        <title>Genome and low-iron response of an oceanic diatom adapted to chronic iron limitation.</title>
        <authorList>
            <person name="Lommer M."/>
            <person name="Specht M."/>
            <person name="Roy A.S."/>
            <person name="Kraemer L."/>
            <person name="Andreson R."/>
            <person name="Gutowska M.A."/>
            <person name="Wolf J."/>
            <person name="Bergner S.V."/>
            <person name="Schilhabel M.B."/>
            <person name="Klostermeier U.C."/>
            <person name="Beiko R.G."/>
            <person name="Rosenstiel P."/>
            <person name="Hippler M."/>
            <person name="Laroche J."/>
        </authorList>
    </citation>
    <scope>NUCLEOTIDE SEQUENCE [LARGE SCALE GENOMIC DNA]</scope>
    <source>
        <strain evidence="3 4">CCMP1005</strain>
    </source>
</reference>
<protein>
    <submittedName>
        <fullName evidence="3">Uncharacterized protein</fullName>
    </submittedName>
</protein>
<dbReference type="InterPro" id="IPR036045">
    <property type="entry name" value="Sec1-like_sf"/>
</dbReference>
<dbReference type="AlphaFoldDB" id="K0QZ50"/>
<dbReference type="InterPro" id="IPR001619">
    <property type="entry name" value="Sec1-like"/>
</dbReference>
<evidence type="ECO:0000256" key="2">
    <source>
        <dbReference type="SAM" id="MobiDB-lite"/>
    </source>
</evidence>
<dbReference type="InterPro" id="IPR027482">
    <property type="entry name" value="Sec1-like_dom2"/>
</dbReference>
<dbReference type="OMA" id="LSTCVRM"/>
<comment type="caution">
    <text evidence="3">The sequence shown here is derived from an EMBL/GenBank/DDBJ whole genome shotgun (WGS) entry which is preliminary data.</text>
</comment>
<dbReference type="SUPFAM" id="SSF56815">
    <property type="entry name" value="Sec1/munc18-like (SM) proteins"/>
    <property type="match status" value="1"/>
</dbReference>
<dbReference type="Gene3D" id="1.25.40.60">
    <property type="match status" value="1"/>
</dbReference>
<gene>
    <name evidence="3" type="ORF">THAOC_36711</name>
</gene>
<evidence type="ECO:0000313" key="3">
    <source>
        <dbReference type="EMBL" id="EJK44728.1"/>
    </source>
</evidence>
<dbReference type="OrthoDB" id="2228at2759"/>